<dbReference type="InterPro" id="IPR000253">
    <property type="entry name" value="FHA_dom"/>
</dbReference>
<evidence type="ECO:0000256" key="2">
    <source>
        <dbReference type="ARBA" id="ARBA00008576"/>
    </source>
</evidence>
<evidence type="ECO:0000256" key="1">
    <source>
        <dbReference type="ARBA" id="ARBA00004123"/>
    </source>
</evidence>
<feature type="compositionally biased region" description="Polar residues" evidence="4">
    <location>
        <begin position="432"/>
        <end position="441"/>
    </location>
</feature>
<dbReference type="InterPro" id="IPR053027">
    <property type="entry name" value="AGGF1"/>
</dbReference>
<sequence>MSSPDDGFAFEVDAYLHAQKQKVEAEEQQQQQSYNESAVTADESESSSSRYLYNQDTDQWYDVITGEYSRFDSTLQQFMPVTPPPMPNQQLQYEDEQQDNKKSIIMHLVVLKSNLLTQGQIVIVDSEEGLTVGRDRSWFDRRLRLAELPVSKYHCQIYYHHHDIDKDQESDDGNGGFHVIDMGSRNGTFLNNLRLSGTKSSSVPAKLNHLDQLLIGSTLFEIHQHGDNQGQIEACCSKCSLSDDNLSKLVDMDDGVRKEDDHQLQQQYYQRDTLAHNMDFKSSEHKEQEWMQKLRRLKRSYASSVDSKNNSSNDDTNYVDAAGRRRRLYASTTSPSYLNKRQIEKQIDNDKAETYVTTQQNTLQTPVQGIGNTMLQKMGWQQGQALGKDGKEGILAPISPMTQLHRGGLGSSSSSPNIQQDPSSKQLHRYQITKQRYYDQQ</sequence>
<comment type="subcellular location">
    <subcellularLocation>
        <location evidence="1">Nucleus</location>
    </subcellularLocation>
</comment>
<dbReference type="SMART" id="SM00443">
    <property type="entry name" value="G_patch"/>
    <property type="match status" value="1"/>
</dbReference>
<dbReference type="PANTHER" id="PTHR23106:SF24">
    <property type="entry name" value="ANGIOGENIC FACTOR WITH G PATCH AND FHA DOMAINS 1"/>
    <property type="match status" value="1"/>
</dbReference>
<feature type="region of interest" description="Disordered" evidence="4">
    <location>
        <begin position="20"/>
        <end position="50"/>
    </location>
</feature>
<dbReference type="SMART" id="SM00240">
    <property type="entry name" value="FHA"/>
    <property type="match status" value="1"/>
</dbReference>
<dbReference type="PROSITE" id="PS50006">
    <property type="entry name" value="FHA_DOMAIN"/>
    <property type="match status" value="1"/>
</dbReference>
<keyword evidence="3" id="KW-0539">Nucleus</keyword>
<feature type="region of interest" description="Disordered" evidence="4">
    <location>
        <begin position="301"/>
        <end position="322"/>
    </location>
</feature>
<dbReference type="InterPro" id="IPR026822">
    <property type="entry name" value="Spp2/MOS2_G-patch"/>
</dbReference>
<feature type="region of interest" description="Disordered" evidence="4">
    <location>
        <begin position="401"/>
        <end position="441"/>
    </location>
</feature>
<reference evidence="7" key="1">
    <citation type="journal article" date="2022" name="IScience">
        <title>Evolution of zygomycete secretomes and the origins of terrestrial fungal ecologies.</title>
        <authorList>
            <person name="Chang Y."/>
            <person name="Wang Y."/>
            <person name="Mondo S."/>
            <person name="Ahrendt S."/>
            <person name="Andreopoulos W."/>
            <person name="Barry K."/>
            <person name="Beard J."/>
            <person name="Benny G.L."/>
            <person name="Blankenship S."/>
            <person name="Bonito G."/>
            <person name="Cuomo C."/>
            <person name="Desiro A."/>
            <person name="Gervers K.A."/>
            <person name="Hundley H."/>
            <person name="Kuo A."/>
            <person name="LaButti K."/>
            <person name="Lang B.F."/>
            <person name="Lipzen A."/>
            <person name="O'Donnell K."/>
            <person name="Pangilinan J."/>
            <person name="Reynolds N."/>
            <person name="Sandor L."/>
            <person name="Smith M.E."/>
            <person name="Tsang A."/>
            <person name="Grigoriev I.V."/>
            <person name="Stajich J.E."/>
            <person name="Spatafora J.W."/>
        </authorList>
    </citation>
    <scope>NUCLEOTIDE SEQUENCE</scope>
    <source>
        <strain evidence="7">RSA 2281</strain>
    </source>
</reference>
<feature type="domain" description="G-patch" evidence="6">
    <location>
        <begin position="367"/>
        <end position="414"/>
    </location>
</feature>
<dbReference type="Proteomes" id="UP001209540">
    <property type="component" value="Unassembled WGS sequence"/>
</dbReference>
<dbReference type="PANTHER" id="PTHR23106">
    <property type="entry name" value="ANGIOGENIC FACTOR WITH G PATCH AND FHA DOMAINS 1"/>
    <property type="match status" value="1"/>
</dbReference>
<dbReference type="InterPro" id="IPR000467">
    <property type="entry name" value="G_patch_dom"/>
</dbReference>
<dbReference type="PROSITE" id="PS50174">
    <property type="entry name" value="G_PATCH"/>
    <property type="match status" value="1"/>
</dbReference>
<gene>
    <name evidence="7" type="ORF">BDA99DRAFT_529597</name>
</gene>
<evidence type="ECO:0000259" key="6">
    <source>
        <dbReference type="PROSITE" id="PS50174"/>
    </source>
</evidence>
<dbReference type="Pfam" id="PF12656">
    <property type="entry name" value="G-patch_2"/>
    <property type="match status" value="1"/>
</dbReference>
<evidence type="ECO:0000256" key="4">
    <source>
        <dbReference type="SAM" id="MobiDB-lite"/>
    </source>
</evidence>
<dbReference type="InterPro" id="IPR008984">
    <property type="entry name" value="SMAD_FHA_dom_sf"/>
</dbReference>
<feature type="compositionally biased region" description="Low complexity" evidence="4">
    <location>
        <begin position="411"/>
        <end position="424"/>
    </location>
</feature>
<dbReference type="EMBL" id="JAIXMP010000064">
    <property type="protein sequence ID" value="KAI9244040.1"/>
    <property type="molecule type" value="Genomic_DNA"/>
</dbReference>
<feature type="domain" description="FHA" evidence="5">
    <location>
        <begin position="130"/>
        <end position="195"/>
    </location>
</feature>
<dbReference type="Pfam" id="PF00498">
    <property type="entry name" value="FHA"/>
    <property type="match status" value="1"/>
</dbReference>
<comment type="similarity">
    <text evidence="2">Belongs to the SPP2 family.</text>
</comment>
<name>A0AAD5P765_9FUNG</name>
<accession>A0AAD5P765</accession>
<evidence type="ECO:0000256" key="3">
    <source>
        <dbReference type="ARBA" id="ARBA00023242"/>
    </source>
</evidence>
<evidence type="ECO:0000313" key="7">
    <source>
        <dbReference type="EMBL" id="KAI9244040.1"/>
    </source>
</evidence>
<evidence type="ECO:0000313" key="8">
    <source>
        <dbReference type="Proteomes" id="UP001209540"/>
    </source>
</evidence>
<dbReference type="AlphaFoldDB" id="A0AAD5P765"/>
<dbReference type="GO" id="GO:0005634">
    <property type="term" value="C:nucleus"/>
    <property type="evidence" value="ECO:0007669"/>
    <property type="project" value="UniProtKB-SubCell"/>
</dbReference>
<dbReference type="GO" id="GO:0003676">
    <property type="term" value="F:nucleic acid binding"/>
    <property type="evidence" value="ECO:0007669"/>
    <property type="project" value="InterPro"/>
</dbReference>
<feature type="compositionally biased region" description="Low complexity" evidence="4">
    <location>
        <begin position="303"/>
        <end position="315"/>
    </location>
</feature>
<dbReference type="Gene3D" id="2.60.200.20">
    <property type="match status" value="1"/>
</dbReference>
<evidence type="ECO:0000259" key="5">
    <source>
        <dbReference type="PROSITE" id="PS50006"/>
    </source>
</evidence>
<proteinExistence type="inferred from homology"/>
<organism evidence="7 8">
    <name type="scientific">Phascolomyces articulosus</name>
    <dbReference type="NCBI Taxonomy" id="60185"/>
    <lineage>
        <taxon>Eukaryota</taxon>
        <taxon>Fungi</taxon>
        <taxon>Fungi incertae sedis</taxon>
        <taxon>Mucoromycota</taxon>
        <taxon>Mucoromycotina</taxon>
        <taxon>Mucoromycetes</taxon>
        <taxon>Mucorales</taxon>
        <taxon>Lichtheimiaceae</taxon>
        <taxon>Phascolomyces</taxon>
    </lineage>
</organism>
<keyword evidence="8" id="KW-1185">Reference proteome</keyword>
<dbReference type="SUPFAM" id="SSF49879">
    <property type="entry name" value="SMAD/FHA domain"/>
    <property type="match status" value="1"/>
</dbReference>
<reference evidence="7" key="2">
    <citation type="submission" date="2023-02" db="EMBL/GenBank/DDBJ databases">
        <authorList>
            <consortium name="DOE Joint Genome Institute"/>
            <person name="Mondo S.J."/>
            <person name="Chang Y."/>
            <person name="Wang Y."/>
            <person name="Ahrendt S."/>
            <person name="Andreopoulos W."/>
            <person name="Barry K."/>
            <person name="Beard J."/>
            <person name="Benny G.L."/>
            <person name="Blankenship S."/>
            <person name="Bonito G."/>
            <person name="Cuomo C."/>
            <person name="Desiro A."/>
            <person name="Gervers K.A."/>
            <person name="Hundley H."/>
            <person name="Kuo A."/>
            <person name="LaButti K."/>
            <person name="Lang B.F."/>
            <person name="Lipzen A."/>
            <person name="O'Donnell K."/>
            <person name="Pangilinan J."/>
            <person name="Reynolds N."/>
            <person name="Sandor L."/>
            <person name="Smith M.W."/>
            <person name="Tsang A."/>
            <person name="Grigoriev I.V."/>
            <person name="Stajich J.E."/>
            <person name="Spatafora J.W."/>
        </authorList>
    </citation>
    <scope>NUCLEOTIDE SEQUENCE</scope>
    <source>
        <strain evidence="7">RSA 2281</strain>
    </source>
</reference>
<comment type="caution">
    <text evidence="7">The sequence shown here is derived from an EMBL/GenBank/DDBJ whole genome shotgun (WGS) entry which is preliminary data.</text>
</comment>
<protein>
    <submittedName>
        <fullName evidence="7">Uncharacterized protein</fullName>
    </submittedName>
</protein>